<keyword evidence="5" id="KW-0812">Transmembrane</keyword>
<evidence type="ECO:0000313" key="7">
    <source>
        <dbReference type="Proteomes" id="UP000383932"/>
    </source>
</evidence>
<dbReference type="PANTHER" id="PTHR22838:SF0">
    <property type="entry name" value="WD REPEAT-CONTAINING PROTEIN 26"/>
    <property type="match status" value="1"/>
</dbReference>
<dbReference type="InterPro" id="IPR001680">
    <property type="entry name" value="WD40_rpt"/>
</dbReference>
<organism evidence="6 7">
    <name type="scientific">Ceratobasidium theobromae</name>
    <dbReference type="NCBI Taxonomy" id="1582974"/>
    <lineage>
        <taxon>Eukaryota</taxon>
        <taxon>Fungi</taxon>
        <taxon>Dikarya</taxon>
        <taxon>Basidiomycota</taxon>
        <taxon>Agaricomycotina</taxon>
        <taxon>Agaricomycetes</taxon>
        <taxon>Cantharellales</taxon>
        <taxon>Ceratobasidiaceae</taxon>
        <taxon>Ceratobasidium</taxon>
    </lineage>
</organism>
<feature type="region of interest" description="Disordered" evidence="4">
    <location>
        <begin position="525"/>
        <end position="631"/>
    </location>
</feature>
<dbReference type="PANTHER" id="PTHR22838">
    <property type="entry name" value="WD REPEAT PROTEIN 26-RELATED"/>
    <property type="match status" value="1"/>
</dbReference>
<reference evidence="6 7" key="1">
    <citation type="journal article" date="2019" name="Fungal Biol. Biotechnol.">
        <title>Draft genome sequence of fastidious pathogen Ceratobasidium theobromae, which causes vascular-streak dieback in Theobroma cacao.</title>
        <authorList>
            <person name="Ali S.S."/>
            <person name="Asman A."/>
            <person name="Shao J."/>
            <person name="Firmansyah A.P."/>
            <person name="Susilo A.W."/>
            <person name="Rosmana A."/>
            <person name="McMahon P."/>
            <person name="Junaid M."/>
            <person name="Guest D."/>
            <person name="Kheng T.Y."/>
            <person name="Meinhardt L.W."/>
            <person name="Bailey B.A."/>
        </authorList>
    </citation>
    <scope>NUCLEOTIDE SEQUENCE [LARGE SCALE GENOMIC DNA]</scope>
    <source>
        <strain evidence="6 7">CT2</strain>
    </source>
</reference>
<feature type="compositionally biased region" description="Polar residues" evidence="4">
    <location>
        <begin position="1758"/>
        <end position="1776"/>
    </location>
</feature>
<evidence type="ECO:0000313" key="6">
    <source>
        <dbReference type="EMBL" id="KAB5594668.1"/>
    </source>
</evidence>
<feature type="repeat" description="WD" evidence="3">
    <location>
        <begin position="698"/>
        <end position="739"/>
    </location>
</feature>
<evidence type="ECO:0000256" key="2">
    <source>
        <dbReference type="ARBA" id="ARBA00022737"/>
    </source>
</evidence>
<feature type="region of interest" description="Disordered" evidence="4">
    <location>
        <begin position="1758"/>
        <end position="1792"/>
    </location>
</feature>
<feature type="region of interest" description="Disordered" evidence="4">
    <location>
        <begin position="2153"/>
        <end position="2191"/>
    </location>
</feature>
<feature type="transmembrane region" description="Helical" evidence="5">
    <location>
        <begin position="1543"/>
        <end position="1567"/>
    </location>
</feature>
<feature type="compositionally biased region" description="Polar residues" evidence="4">
    <location>
        <begin position="1728"/>
        <end position="1737"/>
    </location>
</feature>
<name>A0A5N5QSQ3_9AGAM</name>
<feature type="repeat" description="WD" evidence="3">
    <location>
        <begin position="1814"/>
        <end position="1847"/>
    </location>
</feature>
<feature type="compositionally biased region" description="Polar residues" evidence="4">
    <location>
        <begin position="2153"/>
        <end position="2176"/>
    </location>
</feature>
<dbReference type="InterPro" id="IPR051350">
    <property type="entry name" value="WD_repeat-ST_regulator"/>
</dbReference>
<protein>
    <submittedName>
        <fullName evidence="6">Uncharacterized protein</fullName>
    </submittedName>
</protein>
<dbReference type="GO" id="GO:0034657">
    <property type="term" value="C:GID complex"/>
    <property type="evidence" value="ECO:0007669"/>
    <property type="project" value="TreeGrafter"/>
</dbReference>
<dbReference type="Proteomes" id="UP000383932">
    <property type="component" value="Unassembled WGS sequence"/>
</dbReference>
<feature type="region of interest" description="Disordered" evidence="4">
    <location>
        <begin position="644"/>
        <end position="676"/>
    </location>
</feature>
<feature type="compositionally biased region" description="Gly residues" evidence="4">
    <location>
        <begin position="2181"/>
        <end position="2191"/>
    </location>
</feature>
<dbReference type="InterPro" id="IPR036322">
    <property type="entry name" value="WD40_repeat_dom_sf"/>
</dbReference>
<keyword evidence="7" id="KW-1185">Reference proteome</keyword>
<dbReference type="EMBL" id="SSOP01000017">
    <property type="protein sequence ID" value="KAB5594668.1"/>
    <property type="molecule type" value="Genomic_DNA"/>
</dbReference>
<feature type="compositionally biased region" description="Polar residues" evidence="4">
    <location>
        <begin position="533"/>
        <end position="545"/>
    </location>
</feature>
<feature type="region of interest" description="Disordered" evidence="4">
    <location>
        <begin position="1"/>
        <end position="51"/>
    </location>
</feature>
<feature type="compositionally biased region" description="Low complexity" evidence="4">
    <location>
        <begin position="611"/>
        <end position="626"/>
    </location>
</feature>
<dbReference type="SMART" id="SM00320">
    <property type="entry name" value="WD40"/>
    <property type="match status" value="7"/>
</dbReference>
<feature type="region of interest" description="Disordered" evidence="4">
    <location>
        <begin position="1656"/>
        <end position="1745"/>
    </location>
</feature>
<proteinExistence type="predicted"/>
<feature type="compositionally biased region" description="Low complexity" evidence="4">
    <location>
        <begin position="546"/>
        <end position="559"/>
    </location>
</feature>
<feature type="region of interest" description="Disordered" evidence="4">
    <location>
        <begin position="1176"/>
        <end position="1203"/>
    </location>
</feature>
<keyword evidence="5" id="KW-0472">Membrane</keyword>
<dbReference type="InterPro" id="IPR015943">
    <property type="entry name" value="WD40/YVTN_repeat-like_dom_sf"/>
</dbReference>
<feature type="compositionally biased region" description="Basic and acidic residues" evidence="4">
    <location>
        <begin position="665"/>
        <end position="674"/>
    </location>
</feature>
<feature type="compositionally biased region" description="Polar residues" evidence="4">
    <location>
        <begin position="594"/>
        <end position="604"/>
    </location>
</feature>
<evidence type="ECO:0000256" key="3">
    <source>
        <dbReference type="PROSITE-ProRule" id="PRU00221"/>
    </source>
</evidence>
<keyword evidence="5" id="KW-1133">Transmembrane helix</keyword>
<dbReference type="OrthoDB" id="972532at2759"/>
<dbReference type="Gene3D" id="2.130.10.10">
    <property type="entry name" value="YVTN repeat-like/Quinoprotein amine dehydrogenase"/>
    <property type="match status" value="4"/>
</dbReference>
<sequence>MDRSYGRPSIEAALGSPKAQPSGEAYSFLATDPAPYISSSPAPPDRKDSSRRKQTLIALIDELAELRDEEIEKEREIAVGLTNDERVSSETEGVEKFRTFDTRMRALDLKLQSFANAVRQLGSSVGLLNAAYHLRARLTQIQYLFQENASELFESIPQGINIGFKPYSARKRGKVRGRPHLTAKAKPWTADIEQLPTELEGLATDLDVFLSRLNDVPEFTDEAVNASIIAFEGDLKYRASCLREFENQLRYVAVTRYINDLTEDLGVHVDAMKDALNIFIEVGVPTIRFSQKHTATGLQNLSTVATFFSGVTATTLQFSFDAHGTPLHDLVNALWISVEFGILDRKRHQFPRFSSDELRVINIQVKRARGDVPVPEKLCTVGSVIAFSAGLCAFTYSSQQSPAVSAVVTSFTSVTSGALLCVGLWFASERWTFARTKGSRWLLDVLEEHGEKAGKVTGVTPAKKAAQHGARRTQEVFRNVKRSMTDASQRVMGVAGSTITTLRHVPRDIVDRTVSSLAIMTDGFSTRDEESQEGTVRTDSPTTMFNSDNGSGNLGVNGNSEKRKLSDLGRGNAHPIPEDGPLVVNTLTPLFGTNPPSAGESSKTPAKESMTESIGASSSTSADTTTPRNTRFKAVTKRVINSFRLAPPPHTLPPVRSMSSPSVAESRHRRDSSEHQLNPARIQTYVPMLRTLRSSQMLAEHVALVKHLQFSPDGQFLATCSWDKTALIWRVGTGPSEDFVVMHKLVHTSRIGGFVGQVAWSPSGDLLLTKQLKSIKMWNPKNGVCQKTIDRKRNVQSITWLPKGSGFVSVEWRLGNPSQTEKRAHHMENILGSDLVIIGTDGAEKQDYYLERLQVWDAAVVPGQERVVAVATLIRAKNDYKPVKSRDEKRLLIYNLATNEIENQVPLLQEVRDVTLTEQGNHALVSYENKAPPQAWRIDRIGKEQKCRLVPVHTYFTKHPVDFAGPSYFGGVNDTFVLAASKGGEIYIWERASGVLLHSLKAPDQELTNIAWNHKSPSGFMFASAAHDGMVRIWTTTAAPPRSLAPSPEPVEVDSPSPARQDFTRPNSPPMSPMASPIPLSPGLPCISSFFQHHKRNLVLGGSLVSGTSRRHELPSFCCYIEVTIDVGEDLRTNEPLSAEPSSLSRTPERQSSNPTKRKQTLLALLSELSELRDTEELDKEIRDSAPVSSNAGGGSGAANSTQDIHSREGVAIFRAFDHHVSSLDRQLQGFANAVRQLGSSVGLLNATYHLRGALLQIEHLFRENASELFSEVKRAKIERIGNNTTSSTARREKDRVHTGMRPQLPPLRDLELLPEEMDKLAQQIHVFVNRLNDIPEFTDEVVNASFSSFASDLKYRASCLREFKGQIKTIAVQRYINDLSTDIGAHMEAMKEALNNFIEVGVPTIRHAQNHTANGLQYLSAVATFFSGVTATTIQYSFDQTGNTLADLVNALWIIVSKLKPPEAPTLIIPHHQSLIFSIASAINSQLAYHWRAAMYRSPRNYVPWWVAIWIKRSPLFFLIGSVIAFSIGLCVFTYSSRQSHVVSALVTAFTIVTSSGLISVGLWFMSERWIFSRTRGQRWLFDILNETQSKINKILGITWLLKRWPKDIRERLARVLRVGWHNIKMALKSFYAACTCRKADIEEAVVHDKERQAHLSDFASPPMSPDIDHPTTARSEPDSASIADTNYSGLPSPRIFEKRPALASESMGSIPSSSSGQPRDSPSTSNLPIQNNGQEGEQRPNNKRLKSVVERIMAMNKSTNFRTGSQGRADSSTGAGKRRESSEGYTPSSFAQKARLKELKPGLDNLQNTQFLNEHMALVKHMEFSPSGDYLATCSWDRTAIIWKIGDTVELCIKLYHPVSTGGFVNQVAWSPDGEKLLTRTQKAIKVWDPRTGTGQRAINRGRSIQSVAWMPSGNGFLSVEYKSQSRVEVVAATNLVRLDLNGQVLETHTLDRIQIWDTAIMADEIRVVAVGTLVKSRENLQPSQSRAEKRLLVYNMNTREVEHHVPLLQEVRNVSLCMPNNKTVFALVSHEDRSPPQMWRIDMKKVVKAGELVARLMLVHTYLTKTPVDFAGQSFFGGPNESFVCSSSKSGEIYIWDRTSAALLHTLRPDDSEVIKNFACNNKAFPSFMLVTGALDGALRIWSSGSSPFATPSRQLTSSPQPQPRSSAGTITPPQRGGSIGGSIGTAL</sequence>
<evidence type="ECO:0000256" key="1">
    <source>
        <dbReference type="ARBA" id="ARBA00022574"/>
    </source>
</evidence>
<dbReference type="SUPFAM" id="SSF50978">
    <property type="entry name" value="WD40 repeat-like"/>
    <property type="match status" value="2"/>
</dbReference>
<keyword evidence="1 3" id="KW-0853">WD repeat</keyword>
<dbReference type="PROSITE" id="PS50294">
    <property type="entry name" value="WD_REPEATS_REGION"/>
    <property type="match status" value="2"/>
</dbReference>
<dbReference type="Pfam" id="PF00400">
    <property type="entry name" value="WD40"/>
    <property type="match status" value="4"/>
</dbReference>
<comment type="caution">
    <text evidence="6">The sequence shown here is derived from an EMBL/GenBank/DDBJ whole genome shotgun (WGS) entry which is preliminary data.</text>
</comment>
<feature type="compositionally biased region" description="Polar residues" evidence="4">
    <location>
        <begin position="1140"/>
        <end position="1155"/>
    </location>
</feature>
<feature type="compositionally biased region" description="Low complexity" evidence="4">
    <location>
        <begin position="1706"/>
        <end position="1727"/>
    </location>
</feature>
<keyword evidence="2" id="KW-0677">Repeat</keyword>
<dbReference type="GO" id="GO:0043161">
    <property type="term" value="P:proteasome-mediated ubiquitin-dependent protein catabolic process"/>
    <property type="evidence" value="ECO:0007669"/>
    <property type="project" value="TreeGrafter"/>
</dbReference>
<evidence type="ECO:0000256" key="5">
    <source>
        <dbReference type="SAM" id="Phobius"/>
    </source>
</evidence>
<dbReference type="PROSITE" id="PS50082">
    <property type="entry name" value="WD_REPEATS_2"/>
    <property type="match status" value="2"/>
</dbReference>
<feature type="region of interest" description="Disordered" evidence="4">
    <location>
        <begin position="1134"/>
        <end position="1159"/>
    </location>
</feature>
<feature type="transmembrane region" description="Helical" evidence="5">
    <location>
        <begin position="1517"/>
        <end position="1537"/>
    </location>
</feature>
<gene>
    <name evidence="6" type="ORF">CTheo_1815</name>
</gene>
<accession>A0A5N5QSQ3</accession>
<evidence type="ECO:0000256" key="4">
    <source>
        <dbReference type="SAM" id="MobiDB-lite"/>
    </source>
</evidence>
<feature type="compositionally biased region" description="Basic and acidic residues" evidence="4">
    <location>
        <begin position="1668"/>
        <end position="1679"/>
    </location>
</feature>
<feature type="region of interest" description="Disordered" evidence="4">
    <location>
        <begin position="1040"/>
        <end position="1073"/>
    </location>
</feature>